<dbReference type="AlphaFoldDB" id="A0A451A1L4"/>
<accession>A0A451A1L4</accession>
<reference evidence="1" key="1">
    <citation type="submission" date="2019-02" db="EMBL/GenBank/DDBJ databases">
        <authorList>
            <person name="Gruber-Vodicka R. H."/>
            <person name="Seah K. B. B."/>
        </authorList>
    </citation>
    <scope>NUCLEOTIDE SEQUENCE</scope>
    <source>
        <strain evidence="1">BECK_BZ126</strain>
    </source>
</reference>
<dbReference type="EMBL" id="CAADFW010000038">
    <property type="protein sequence ID" value="VFK59918.1"/>
    <property type="molecule type" value="Genomic_DNA"/>
</dbReference>
<proteinExistence type="predicted"/>
<organism evidence="1">
    <name type="scientific">Candidatus Kentrum sp. TC</name>
    <dbReference type="NCBI Taxonomy" id="2126339"/>
    <lineage>
        <taxon>Bacteria</taxon>
        <taxon>Pseudomonadati</taxon>
        <taxon>Pseudomonadota</taxon>
        <taxon>Gammaproteobacteria</taxon>
        <taxon>Candidatus Kentrum</taxon>
    </lineage>
</organism>
<name>A0A451A1L4_9GAMM</name>
<gene>
    <name evidence="1" type="ORF">BECKTC1821F_GA0114240_103829</name>
</gene>
<evidence type="ECO:0000313" key="1">
    <source>
        <dbReference type="EMBL" id="VFK59918.1"/>
    </source>
</evidence>
<protein>
    <submittedName>
        <fullName evidence="1">Uncharacterized protein</fullName>
    </submittedName>
</protein>
<sequence>MQIFIFPIPAWTRRLINKLPRWQETGLAPGERIERHSHKFLALYFVYNVTHLETNKEKITLPRSALALVPKDREHGWVVAGAVPGMVGHFHPGHPAHQVKLA</sequence>